<comment type="similarity">
    <text evidence="1 6 7">Belongs to the bacterial ribosomal protein bL21 family.</text>
</comment>
<dbReference type="Proteomes" id="UP000216024">
    <property type="component" value="Unassembled WGS sequence"/>
</dbReference>
<evidence type="ECO:0000313" key="8">
    <source>
        <dbReference type="EMBL" id="PAB60855.1"/>
    </source>
</evidence>
<evidence type="ECO:0000256" key="5">
    <source>
        <dbReference type="ARBA" id="ARBA00023274"/>
    </source>
</evidence>
<evidence type="ECO:0000256" key="3">
    <source>
        <dbReference type="ARBA" id="ARBA00022884"/>
    </source>
</evidence>
<evidence type="ECO:0000313" key="9">
    <source>
        <dbReference type="Proteomes" id="UP000216024"/>
    </source>
</evidence>
<comment type="function">
    <text evidence="6 7">This protein binds to 23S rRNA in the presence of protein L20.</text>
</comment>
<dbReference type="SUPFAM" id="SSF141091">
    <property type="entry name" value="L21p-like"/>
    <property type="match status" value="1"/>
</dbReference>
<dbReference type="GO" id="GO:1990904">
    <property type="term" value="C:ribonucleoprotein complex"/>
    <property type="evidence" value="ECO:0007669"/>
    <property type="project" value="UniProtKB-KW"/>
</dbReference>
<dbReference type="InterPro" id="IPR036164">
    <property type="entry name" value="bL21-like_sf"/>
</dbReference>
<dbReference type="EMBL" id="NIBG01000001">
    <property type="protein sequence ID" value="PAB60855.1"/>
    <property type="molecule type" value="Genomic_DNA"/>
</dbReference>
<comment type="subunit">
    <text evidence="6">Part of the 50S ribosomal subunit. Contacts protein L20.</text>
</comment>
<proteinExistence type="inferred from homology"/>
<protein>
    <recommendedName>
        <fullName evidence="6">Large ribosomal subunit protein bL21</fullName>
    </recommendedName>
</protein>
<keyword evidence="3 6" id="KW-0694">RNA-binding</keyword>
<dbReference type="OrthoDB" id="9813334at2"/>
<evidence type="ECO:0000256" key="1">
    <source>
        <dbReference type="ARBA" id="ARBA00008563"/>
    </source>
</evidence>
<keyword evidence="5 6" id="KW-0687">Ribonucleoprotein</keyword>
<dbReference type="GO" id="GO:0005840">
    <property type="term" value="C:ribosome"/>
    <property type="evidence" value="ECO:0007669"/>
    <property type="project" value="UniProtKB-KW"/>
</dbReference>
<keyword evidence="9" id="KW-1185">Reference proteome</keyword>
<gene>
    <name evidence="6 8" type="primary">rplU</name>
    <name evidence="8" type="ORF">CCE28_00020</name>
</gene>
<dbReference type="InterPro" id="IPR001787">
    <property type="entry name" value="Ribosomal_bL21"/>
</dbReference>
<sequence>MYAIIETGGKQYRVQEGDTLFVEKLTANEGEVVEFDKVLALSKEGQLTVGTPSVDGAKVSATVVKNGKAPKVIVFKYKAKKDYRKKQGHRQPYTQVKIEKING</sequence>
<evidence type="ECO:0000256" key="7">
    <source>
        <dbReference type="RuleBase" id="RU000562"/>
    </source>
</evidence>
<keyword evidence="2 6" id="KW-0699">rRNA-binding</keyword>
<dbReference type="PANTHER" id="PTHR21349">
    <property type="entry name" value="50S RIBOSOMAL PROTEIN L21"/>
    <property type="match status" value="1"/>
</dbReference>
<dbReference type="InterPro" id="IPR018258">
    <property type="entry name" value="Ribosomal_bL21_CS"/>
</dbReference>
<dbReference type="NCBIfam" id="TIGR00061">
    <property type="entry name" value="L21"/>
    <property type="match status" value="1"/>
</dbReference>
<organism evidence="8 9">
    <name type="scientific">Anaeromicrobium sediminis</name>
    <dbReference type="NCBI Taxonomy" id="1478221"/>
    <lineage>
        <taxon>Bacteria</taxon>
        <taxon>Bacillati</taxon>
        <taxon>Bacillota</taxon>
        <taxon>Clostridia</taxon>
        <taxon>Peptostreptococcales</taxon>
        <taxon>Thermotaleaceae</taxon>
        <taxon>Anaeromicrobium</taxon>
    </lineage>
</organism>
<evidence type="ECO:0000256" key="4">
    <source>
        <dbReference type="ARBA" id="ARBA00022980"/>
    </source>
</evidence>
<dbReference type="GO" id="GO:0019843">
    <property type="term" value="F:rRNA binding"/>
    <property type="evidence" value="ECO:0007669"/>
    <property type="project" value="UniProtKB-UniRule"/>
</dbReference>
<dbReference type="PROSITE" id="PS01169">
    <property type="entry name" value="RIBOSOMAL_L21"/>
    <property type="match status" value="1"/>
</dbReference>
<reference evidence="8 9" key="1">
    <citation type="submission" date="2017-06" db="EMBL/GenBank/DDBJ databases">
        <title>Draft genome sequence of anaerobic fermentative bacterium Anaeromicrobium sediminis DY2726D isolated from West Pacific Ocean sediments.</title>
        <authorList>
            <person name="Zeng X."/>
        </authorList>
    </citation>
    <scope>NUCLEOTIDE SEQUENCE [LARGE SCALE GENOMIC DNA]</scope>
    <source>
        <strain evidence="8 9">DY2726D</strain>
    </source>
</reference>
<dbReference type="GO" id="GO:0006412">
    <property type="term" value="P:translation"/>
    <property type="evidence" value="ECO:0007669"/>
    <property type="project" value="UniProtKB-UniRule"/>
</dbReference>
<dbReference type="RefSeq" id="WP_095129706.1">
    <property type="nucleotide sequence ID" value="NZ_NIBG01000001.1"/>
</dbReference>
<comment type="caution">
    <text evidence="8">The sequence shown here is derived from an EMBL/GenBank/DDBJ whole genome shotgun (WGS) entry which is preliminary data.</text>
</comment>
<evidence type="ECO:0000256" key="2">
    <source>
        <dbReference type="ARBA" id="ARBA00022730"/>
    </source>
</evidence>
<dbReference type="PANTHER" id="PTHR21349:SF0">
    <property type="entry name" value="LARGE RIBOSOMAL SUBUNIT PROTEIN BL21M"/>
    <property type="match status" value="1"/>
</dbReference>
<dbReference type="InterPro" id="IPR028909">
    <property type="entry name" value="bL21-like"/>
</dbReference>
<keyword evidence="4 6" id="KW-0689">Ribosomal protein</keyword>
<dbReference type="GO" id="GO:0005737">
    <property type="term" value="C:cytoplasm"/>
    <property type="evidence" value="ECO:0007669"/>
    <property type="project" value="UniProtKB-ARBA"/>
</dbReference>
<dbReference type="HAMAP" id="MF_01363">
    <property type="entry name" value="Ribosomal_bL21"/>
    <property type="match status" value="1"/>
</dbReference>
<name>A0A267MPL7_9FIRM</name>
<dbReference type="AlphaFoldDB" id="A0A267MPL7"/>
<accession>A0A267MPL7</accession>
<evidence type="ECO:0000256" key="6">
    <source>
        <dbReference type="HAMAP-Rule" id="MF_01363"/>
    </source>
</evidence>
<dbReference type="Pfam" id="PF00829">
    <property type="entry name" value="Ribosomal_L21p"/>
    <property type="match status" value="1"/>
</dbReference>
<dbReference type="GO" id="GO:0003735">
    <property type="term" value="F:structural constituent of ribosome"/>
    <property type="evidence" value="ECO:0007669"/>
    <property type="project" value="InterPro"/>
</dbReference>